<dbReference type="RefSeq" id="WP_188611092.1">
    <property type="nucleotide sequence ID" value="NZ_BMGG01000007.1"/>
</dbReference>
<dbReference type="InterPro" id="IPR008136">
    <property type="entry name" value="CinA_C"/>
</dbReference>
<dbReference type="InterPro" id="IPR036653">
    <property type="entry name" value="CinA-like_C"/>
</dbReference>
<name>A0A916UMJ3_9HYPH</name>
<feature type="domain" description="CinA C-terminal" evidence="1">
    <location>
        <begin position="12"/>
        <end position="163"/>
    </location>
</feature>
<evidence type="ECO:0000313" key="3">
    <source>
        <dbReference type="Proteomes" id="UP000637002"/>
    </source>
</evidence>
<dbReference type="Proteomes" id="UP000637002">
    <property type="component" value="Unassembled WGS sequence"/>
</dbReference>
<protein>
    <submittedName>
        <fullName evidence="2">Damage-inducible protein</fullName>
    </submittedName>
</protein>
<sequence>MSADTIPPSLTRLARTCAERLIARQETIGISESSAGGLVAAALLAVPGASAYFLGASVTYARPAARGFLGIERLPPGVRSSTEAYAAFMAETVRLRLGATWGLCETGAAGPSTNRYGDPTGHTCLAIAGPVADTRTLRTGLGEREPNMIAFAEAALQLLHDTLAAKDS</sequence>
<proteinExistence type="predicted"/>
<accession>A0A916UMJ3</accession>
<gene>
    <name evidence="2" type="ORF">GCM10010994_41640</name>
</gene>
<dbReference type="EMBL" id="BMGG01000007">
    <property type="protein sequence ID" value="GGC79190.1"/>
    <property type="molecule type" value="Genomic_DNA"/>
</dbReference>
<evidence type="ECO:0000313" key="2">
    <source>
        <dbReference type="EMBL" id="GGC79190.1"/>
    </source>
</evidence>
<dbReference type="SUPFAM" id="SSF142433">
    <property type="entry name" value="CinA-like"/>
    <property type="match status" value="1"/>
</dbReference>
<dbReference type="Pfam" id="PF02464">
    <property type="entry name" value="CinA"/>
    <property type="match status" value="1"/>
</dbReference>
<comment type="caution">
    <text evidence="2">The sequence shown here is derived from an EMBL/GenBank/DDBJ whole genome shotgun (WGS) entry which is preliminary data.</text>
</comment>
<dbReference type="AlphaFoldDB" id="A0A916UMJ3"/>
<organism evidence="2 3">
    <name type="scientific">Chelatococcus reniformis</name>
    <dbReference type="NCBI Taxonomy" id="1494448"/>
    <lineage>
        <taxon>Bacteria</taxon>
        <taxon>Pseudomonadati</taxon>
        <taxon>Pseudomonadota</taxon>
        <taxon>Alphaproteobacteria</taxon>
        <taxon>Hyphomicrobiales</taxon>
        <taxon>Chelatococcaceae</taxon>
        <taxon>Chelatococcus</taxon>
    </lineage>
</organism>
<evidence type="ECO:0000259" key="1">
    <source>
        <dbReference type="Pfam" id="PF02464"/>
    </source>
</evidence>
<reference evidence="2" key="1">
    <citation type="journal article" date="2014" name="Int. J. Syst. Evol. Microbiol.">
        <title>Complete genome sequence of Corynebacterium casei LMG S-19264T (=DSM 44701T), isolated from a smear-ripened cheese.</title>
        <authorList>
            <consortium name="US DOE Joint Genome Institute (JGI-PGF)"/>
            <person name="Walter F."/>
            <person name="Albersmeier A."/>
            <person name="Kalinowski J."/>
            <person name="Ruckert C."/>
        </authorList>
    </citation>
    <scope>NUCLEOTIDE SEQUENCE</scope>
    <source>
        <strain evidence="2">CGMCC 1.12919</strain>
    </source>
</reference>
<keyword evidence="3" id="KW-1185">Reference proteome</keyword>
<reference evidence="2" key="2">
    <citation type="submission" date="2020-09" db="EMBL/GenBank/DDBJ databases">
        <authorList>
            <person name="Sun Q."/>
            <person name="Zhou Y."/>
        </authorList>
    </citation>
    <scope>NUCLEOTIDE SEQUENCE</scope>
    <source>
        <strain evidence="2">CGMCC 1.12919</strain>
    </source>
</reference>
<dbReference type="Gene3D" id="3.90.950.20">
    <property type="entry name" value="CinA-like"/>
    <property type="match status" value="1"/>
</dbReference>